<keyword evidence="1" id="KW-0732">Signal</keyword>
<accession>A0A813EGE1</accession>
<feature type="signal peptide" evidence="1">
    <location>
        <begin position="1"/>
        <end position="26"/>
    </location>
</feature>
<evidence type="ECO:0000256" key="1">
    <source>
        <dbReference type="SAM" id="SignalP"/>
    </source>
</evidence>
<reference evidence="2" key="1">
    <citation type="submission" date="2021-02" db="EMBL/GenBank/DDBJ databases">
        <authorList>
            <person name="Dougan E. K."/>
            <person name="Rhodes N."/>
            <person name="Thang M."/>
            <person name="Chan C."/>
        </authorList>
    </citation>
    <scope>NUCLEOTIDE SEQUENCE</scope>
</reference>
<proteinExistence type="predicted"/>
<organism evidence="2 3">
    <name type="scientific">Polarella glacialis</name>
    <name type="common">Dinoflagellate</name>
    <dbReference type="NCBI Taxonomy" id="89957"/>
    <lineage>
        <taxon>Eukaryota</taxon>
        <taxon>Sar</taxon>
        <taxon>Alveolata</taxon>
        <taxon>Dinophyceae</taxon>
        <taxon>Suessiales</taxon>
        <taxon>Suessiaceae</taxon>
        <taxon>Polarella</taxon>
    </lineage>
</organism>
<dbReference type="AlphaFoldDB" id="A0A813EGE1"/>
<dbReference type="EMBL" id="CAJNNV010009272">
    <property type="protein sequence ID" value="CAE8597181.1"/>
    <property type="molecule type" value="Genomic_DNA"/>
</dbReference>
<comment type="caution">
    <text evidence="2">The sequence shown here is derived from an EMBL/GenBank/DDBJ whole genome shotgun (WGS) entry which is preliminary data.</text>
</comment>
<name>A0A813EGE1_POLGL</name>
<protein>
    <submittedName>
        <fullName evidence="2">Uncharacterized protein</fullName>
    </submittedName>
</protein>
<sequence>MTLEAGRRGQVLVAWLILQQAFHAGSEEFCDSAWASGVAKSRSLLHPSALDGSWWLKQCSVEGQQPATHFDEGVLTILPGRATLRPVQNTSRSLWEKNNNTNDNNNSNNTNNMREVTDVVWIHDLSSCVVADAEGNCSGLLSAATGLRYARLHDKSHWHLPLNLSAFLGCCLR</sequence>
<feature type="chain" id="PRO_5032643566" evidence="1">
    <location>
        <begin position="27"/>
        <end position="173"/>
    </location>
</feature>
<keyword evidence="3" id="KW-1185">Reference proteome</keyword>
<dbReference type="Proteomes" id="UP000654075">
    <property type="component" value="Unassembled WGS sequence"/>
</dbReference>
<evidence type="ECO:0000313" key="2">
    <source>
        <dbReference type="EMBL" id="CAE8597181.1"/>
    </source>
</evidence>
<evidence type="ECO:0000313" key="3">
    <source>
        <dbReference type="Proteomes" id="UP000654075"/>
    </source>
</evidence>
<gene>
    <name evidence="2" type="ORF">PGLA1383_LOCUS15631</name>
</gene>